<dbReference type="Gene3D" id="4.10.410.10">
    <property type="entry name" value="Pancreatic trypsin inhibitor Kunitz domain"/>
    <property type="match status" value="3"/>
</dbReference>
<dbReference type="InterPro" id="IPR020901">
    <property type="entry name" value="Prtase_inh_Kunz-CS"/>
</dbReference>
<dbReference type="GO" id="GO:0005615">
    <property type="term" value="C:extracellular space"/>
    <property type="evidence" value="ECO:0007669"/>
    <property type="project" value="TreeGrafter"/>
</dbReference>
<proteinExistence type="predicted"/>
<dbReference type="AlphaFoldDB" id="A0A6J2WH71"/>
<dbReference type="CTD" id="359833"/>
<dbReference type="InterPro" id="IPR002223">
    <property type="entry name" value="Kunitz_BPTI"/>
</dbReference>
<dbReference type="InParanoid" id="A0A6J2WH71"/>
<protein>
    <recommendedName>
        <fullName evidence="8">Tissue factor pathway inhibitor</fullName>
    </recommendedName>
</protein>
<dbReference type="PROSITE" id="PS50279">
    <property type="entry name" value="BPTI_KUNITZ_2"/>
    <property type="match status" value="3"/>
</dbReference>
<keyword evidence="1 8" id="KW-0646">Protease inhibitor</keyword>
<feature type="chain" id="PRO_5027204449" description="Tissue factor pathway inhibitor" evidence="8">
    <location>
        <begin position="24"/>
        <end position="277"/>
    </location>
</feature>
<accession>A0A6J2WH71</accession>
<dbReference type="GeneID" id="115823212"/>
<evidence type="ECO:0000256" key="6">
    <source>
        <dbReference type="ARBA" id="ARBA00023157"/>
    </source>
</evidence>
<keyword evidence="7" id="KW-0325">Glycoprotein</keyword>
<evidence type="ECO:0000256" key="5">
    <source>
        <dbReference type="ARBA" id="ARBA00023084"/>
    </source>
</evidence>
<feature type="domain" description="BPTI/Kunitz inhibitor" evidence="9">
    <location>
        <begin position="41"/>
        <end position="91"/>
    </location>
</feature>
<dbReference type="GO" id="GO:0007596">
    <property type="term" value="P:blood coagulation"/>
    <property type="evidence" value="ECO:0007669"/>
    <property type="project" value="UniProtKB-UniRule"/>
</dbReference>
<evidence type="ECO:0000256" key="7">
    <source>
        <dbReference type="ARBA" id="ARBA00023180"/>
    </source>
</evidence>
<evidence type="ECO:0000256" key="4">
    <source>
        <dbReference type="ARBA" id="ARBA00022900"/>
    </source>
</evidence>
<evidence type="ECO:0000259" key="9">
    <source>
        <dbReference type="PROSITE" id="PS50279"/>
    </source>
</evidence>
<feature type="signal peptide" evidence="8">
    <location>
        <begin position="1"/>
        <end position="23"/>
    </location>
</feature>
<keyword evidence="6" id="KW-1015">Disulfide bond</keyword>
<dbReference type="PRINTS" id="PR00759">
    <property type="entry name" value="BASICPTASE"/>
</dbReference>
<dbReference type="PIRSF" id="PIRSF001620">
    <property type="entry name" value="TFPI"/>
    <property type="match status" value="1"/>
</dbReference>
<keyword evidence="2 8" id="KW-0356">Hemostasis</keyword>
<dbReference type="CDD" id="cd00109">
    <property type="entry name" value="Kunitz-type"/>
    <property type="match status" value="1"/>
</dbReference>
<evidence type="ECO:0000256" key="2">
    <source>
        <dbReference type="ARBA" id="ARBA00022696"/>
    </source>
</evidence>
<dbReference type="FunFam" id="4.10.410.10:FF:000004">
    <property type="entry name" value="Tissue factor pathway inhibitor"/>
    <property type="match status" value="2"/>
</dbReference>
<evidence type="ECO:0000256" key="8">
    <source>
        <dbReference type="PIRNR" id="PIRNR001620"/>
    </source>
</evidence>
<dbReference type="InterPro" id="IPR008296">
    <property type="entry name" value="TFPI-like"/>
</dbReference>
<keyword evidence="5 8" id="KW-0094">Blood coagulation</keyword>
<sequence>MASRLSWARVVLLFLVHTGTCTSSLIRDEVRSELSIFHHSCALKKEEGPCKAVLDRFFFDTETGRCQWFEYGGCQGNANNFKTMEECEEACVVTGDKSPCHLPDEPGPCRGLVPRFYFDSQTQECKRFFYGGCFGNANNFRTIKECQDKCQRGNDRVEAKAEFAEPENPRTESLVTADEVTVNESYVPPAIQPESDITPPEFCLSPVQKGHCDGAERRYAYSPKTKRCQLFRYSGCGGNKNNFVLKRHCMKMCTKDHNRKKQIRIKKKSTAILFRSV</sequence>
<dbReference type="SMART" id="SM00131">
    <property type="entry name" value="KU"/>
    <property type="match status" value="3"/>
</dbReference>
<dbReference type="Pfam" id="PF00014">
    <property type="entry name" value="Kunitz_BPTI"/>
    <property type="match status" value="3"/>
</dbReference>
<name>A0A6J2WH71_CHACN</name>
<dbReference type="PROSITE" id="PS00280">
    <property type="entry name" value="BPTI_KUNITZ_1"/>
    <property type="match status" value="3"/>
</dbReference>
<evidence type="ECO:0000313" key="11">
    <source>
        <dbReference type="RefSeq" id="XP_030643102.1"/>
    </source>
</evidence>
<dbReference type="OrthoDB" id="5950222at2759"/>
<reference evidence="11" key="1">
    <citation type="submission" date="2025-08" db="UniProtKB">
        <authorList>
            <consortium name="RefSeq"/>
        </authorList>
    </citation>
    <scope>IDENTIFICATION</scope>
</reference>
<dbReference type="SUPFAM" id="SSF57362">
    <property type="entry name" value="BPTI-like"/>
    <property type="match status" value="3"/>
</dbReference>
<dbReference type="Proteomes" id="UP000504632">
    <property type="component" value="Chromosome 10"/>
</dbReference>
<dbReference type="PANTHER" id="PTHR10083">
    <property type="entry name" value="KUNITZ-TYPE PROTEASE INHIBITOR-RELATED"/>
    <property type="match status" value="1"/>
</dbReference>
<evidence type="ECO:0000256" key="1">
    <source>
        <dbReference type="ARBA" id="ARBA00022690"/>
    </source>
</evidence>
<evidence type="ECO:0000313" key="10">
    <source>
        <dbReference type="Proteomes" id="UP000504632"/>
    </source>
</evidence>
<organism evidence="10 11">
    <name type="scientific">Chanos chanos</name>
    <name type="common">Milkfish</name>
    <name type="synonym">Mugil chanos</name>
    <dbReference type="NCBI Taxonomy" id="29144"/>
    <lineage>
        <taxon>Eukaryota</taxon>
        <taxon>Metazoa</taxon>
        <taxon>Chordata</taxon>
        <taxon>Craniata</taxon>
        <taxon>Vertebrata</taxon>
        <taxon>Euteleostomi</taxon>
        <taxon>Actinopterygii</taxon>
        <taxon>Neopterygii</taxon>
        <taxon>Teleostei</taxon>
        <taxon>Ostariophysi</taxon>
        <taxon>Gonorynchiformes</taxon>
        <taxon>Chanidae</taxon>
        <taxon>Chanos</taxon>
    </lineage>
</organism>
<evidence type="ECO:0000256" key="3">
    <source>
        <dbReference type="ARBA" id="ARBA00022737"/>
    </source>
</evidence>
<dbReference type="PANTHER" id="PTHR10083:SF377">
    <property type="entry name" value="TISSUE FACTOR PATHWAY INHIBITOR"/>
    <property type="match status" value="1"/>
</dbReference>
<dbReference type="InterPro" id="IPR050098">
    <property type="entry name" value="TFPI/VKTCI-like"/>
</dbReference>
<dbReference type="InterPro" id="IPR036880">
    <property type="entry name" value="Kunitz_BPTI_sf"/>
</dbReference>
<dbReference type="RefSeq" id="XP_030643102.1">
    <property type="nucleotide sequence ID" value="XM_030787242.1"/>
</dbReference>
<keyword evidence="8" id="KW-0732">Signal</keyword>
<feature type="domain" description="BPTI/Kunitz inhibitor" evidence="9">
    <location>
        <begin position="203"/>
        <end position="253"/>
    </location>
</feature>
<keyword evidence="3" id="KW-0677">Repeat</keyword>
<dbReference type="GO" id="GO:0004867">
    <property type="term" value="F:serine-type endopeptidase inhibitor activity"/>
    <property type="evidence" value="ECO:0007669"/>
    <property type="project" value="UniProtKB-UniRule"/>
</dbReference>
<keyword evidence="4 8" id="KW-0722">Serine protease inhibitor</keyword>
<gene>
    <name evidence="11" type="primary">tfpia</name>
</gene>
<dbReference type="FunCoup" id="A0A6J2WH71">
    <property type="interactions" value="147"/>
</dbReference>
<feature type="domain" description="BPTI/Kunitz inhibitor" evidence="9">
    <location>
        <begin position="100"/>
        <end position="150"/>
    </location>
</feature>
<keyword evidence="10" id="KW-1185">Reference proteome</keyword>
<comment type="subcellular location">
    <subcellularLocation>
        <location evidence="8">Secreted</location>
    </subcellularLocation>
</comment>